<accession>A0ABW3VTT0</accession>
<comment type="caution">
    <text evidence="2">The sequence shown here is derived from an EMBL/GenBank/DDBJ whole genome shotgun (WGS) entry which is preliminary data.</text>
</comment>
<protein>
    <submittedName>
        <fullName evidence="2">Uncharacterized protein</fullName>
    </submittedName>
</protein>
<gene>
    <name evidence="2" type="ORF">ACFQ34_33725</name>
</gene>
<dbReference type="Proteomes" id="UP001597182">
    <property type="component" value="Unassembled WGS sequence"/>
</dbReference>
<name>A0ABW3VTT0_9PSEU</name>
<sequence>MTDPWDELQNRKPQPTATVPLPLDPTAYQAAEDELEDARRALLDAQRRGDVLEPFQSRVEAAEKALDEQPCTVFTIRAIPPRRWDELSAQHQPTAEQRQQGWQWNIPTFRPALLAEAAEPKFEPEQWVVLAATGKIAPGELDTLFAQAVRASNRIPRVDVGKG</sequence>
<organism evidence="2 3">
    <name type="scientific">Pseudonocardia benzenivorans</name>
    <dbReference type="NCBI Taxonomy" id="228005"/>
    <lineage>
        <taxon>Bacteria</taxon>
        <taxon>Bacillati</taxon>
        <taxon>Actinomycetota</taxon>
        <taxon>Actinomycetes</taxon>
        <taxon>Pseudonocardiales</taxon>
        <taxon>Pseudonocardiaceae</taxon>
        <taxon>Pseudonocardia</taxon>
    </lineage>
</organism>
<dbReference type="RefSeq" id="WP_346090528.1">
    <property type="nucleotide sequence ID" value="NZ_BAABKS010000012.1"/>
</dbReference>
<evidence type="ECO:0000313" key="2">
    <source>
        <dbReference type="EMBL" id="MFD1238262.1"/>
    </source>
</evidence>
<proteinExistence type="predicted"/>
<keyword evidence="3" id="KW-1185">Reference proteome</keyword>
<reference evidence="3" key="1">
    <citation type="journal article" date="2019" name="Int. J. Syst. Evol. Microbiol.">
        <title>The Global Catalogue of Microorganisms (GCM) 10K type strain sequencing project: providing services to taxonomists for standard genome sequencing and annotation.</title>
        <authorList>
            <consortium name="The Broad Institute Genomics Platform"/>
            <consortium name="The Broad Institute Genome Sequencing Center for Infectious Disease"/>
            <person name="Wu L."/>
            <person name="Ma J."/>
        </authorList>
    </citation>
    <scope>NUCLEOTIDE SEQUENCE [LARGE SCALE GENOMIC DNA]</scope>
    <source>
        <strain evidence="3">CCUG 49018</strain>
    </source>
</reference>
<feature type="region of interest" description="Disordered" evidence="1">
    <location>
        <begin position="1"/>
        <end position="23"/>
    </location>
</feature>
<dbReference type="EMBL" id="JBHTMB010000380">
    <property type="protein sequence ID" value="MFD1238262.1"/>
    <property type="molecule type" value="Genomic_DNA"/>
</dbReference>
<evidence type="ECO:0000313" key="3">
    <source>
        <dbReference type="Proteomes" id="UP001597182"/>
    </source>
</evidence>
<evidence type="ECO:0000256" key="1">
    <source>
        <dbReference type="SAM" id="MobiDB-lite"/>
    </source>
</evidence>